<keyword evidence="2" id="KW-0732">Signal</keyword>
<dbReference type="InterPro" id="IPR041078">
    <property type="entry name" value="Plavaka"/>
</dbReference>
<dbReference type="EMBL" id="SGPM01000721">
    <property type="protein sequence ID" value="THH16591.1"/>
    <property type="molecule type" value="Genomic_DNA"/>
</dbReference>
<dbReference type="OrthoDB" id="2687259at2759"/>
<feature type="compositionally biased region" description="Acidic residues" evidence="1">
    <location>
        <begin position="1276"/>
        <end position="1338"/>
    </location>
</feature>
<feature type="compositionally biased region" description="Polar residues" evidence="1">
    <location>
        <begin position="953"/>
        <end position="973"/>
    </location>
</feature>
<evidence type="ECO:0000313" key="4">
    <source>
        <dbReference type="Proteomes" id="UP000308730"/>
    </source>
</evidence>
<keyword evidence="4" id="KW-1185">Reference proteome</keyword>
<protein>
    <recommendedName>
        <fullName evidence="5">C2H2-type domain-containing protein</fullName>
    </recommendedName>
</protein>
<organism evidence="3 4">
    <name type="scientific">Antrodiella citrinella</name>
    <dbReference type="NCBI Taxonomy" id="2447956"/>
    <lineage>
        <taxon>Eukaryota</taxon>
        <taxon>Fungi</taxon>
        <taxon>Dikarya</taxon>
        <taxon>Basidiomycota</taxon>
        <taxon>Agaricomycotina</taxon>
        <taxon>Agaricomycetes</taxon>
        <taxon>Polyporales</taxon>
        <taxon>Steccherinaceae</taxon>
        <taxon>Antrodiella</taxon>
    </lineage>
</organism>
<evidence type="ECO:0000313" key="3">
    <source>
        <dbReference type="EMBL" id="THH16591.1"/>
    </source>
</evidence>
<evidence type="ECO:0000256" key="2">
    <source>
        <dbReference type="SAM" id="SignalP"/>
    </source>
</evidence>
<feature type="compositionally biased region" description="Pro residues" evidence="1">
    <location>
        <begin position="144"/>
        <end position="156"/>
    </location>
</feature>
<accession>A0A4S4LXT9</accession>
<feature type="region of interest" description="Disordered" evidence="1">
    <location>
        <begin position="68"/>
        <end position="166"/>
    </location>
</feature>
<feature type="signal peptide" evidence="2">
    <location>
        <begin position="1"/>
        <end position="26"/>
    </location>
</feature>
<proteinExistence type="predicted"/>
<gene>
    <name evidence="3" type="ORF">EUX98_g9280</name>
</gene>
<dbReference type="Pfam" id="PF18759">
    <property type="entry name" value="Plavaka"/>
    <property type="match status" value="1"/>
</dbReference>
<feature type="region of interest" description="Disordered" evidence="1">
    <location>
        <begin position="913"/>
        <end position="984"/>
    </location>
</feature>
<feature type="compositionally biased region" description="Acidic residues" evidence="1">
    <location>
        <begin position="1247"/>
        <end position="1256"/>
    </location>
</feature>
<comment type="caution">
    <text evidence="3">The sequence shown here is derived from an EMBL/GenBank/DDBJ whole genome shotgun (WGS) entry which is preliminary data.</text>
</comment>
<feature type="compositionally biased region" description="Low complexity" evidence="1">
    <location>
        <begin position="926"/>
        <end position="952"/>
    </location>
</feature>
<evidence type="ECO:0008006" key="5">
    <source>
        <dbReference type="Google" id="ProtNLM"/>
    </source>
</evidence>
<feature type="region of interest" description="Disordered" evidence="1">
    <location>
        <begin position="1247"/>
        <end position="1338"/>
    </location>
</feature>
<reference evidence="3 4" key="1">
    <citation type="submission" date="2019-02" db="EMBL/GenBank/DDBJ databases">
        <title>Genome sequencing of the rare red list fungi Antrodiella citrinella (Flaviporus citrinellus).</title>
        <authorList>
            <person name="Buettner E."/>
            <person name="Kellner H."/>
        </authorList>
    </citation>
    <scope>NUCLEOTIDE SEQUENCE [LARGE SCALE GENOMIC DNA]</scope>
    <source>
        <strain evidence="3 4">DSM 108506</strain>
    </source>
</reference>
<evidence type="ECO:0000256" key="1">
    <source>
        <dbReference type="SAM" id="MobiDB-lite"/>
    </source>
</evidence>
<feature type="compositionally biased region" description="Basic and acidic residues" evidence="1">
    <location>
        <begin position="913"/>
        <end position="925"/>
    </location>
</feature>
<feature type="chain" id="PRO_5020866002" description="C2H2-type domain-containing protein" evidence="2">
    <location>
        <begin position="27"/>
        <end position="1338"/>
    </location>
</feature>
<sequence length="1338" mass="151504">MRQIHAFIHVTFLFVVALLMFACICGHSFSSQKGLSVHRSRCAKIPKNPFTATGLLKRKQARDEVLSQKKARVEVEEPAEVDPDQFTASFSEEVIQPTDDVPLSRPSGRPNRRRRLPRQYDDFVPSALAGRSSTSARGGIPDTYHPPPPSPQPPPQSLDHHTSPPQASAEPFILVYQDCDQNDFGLFRSYLKLPVVDPEDSVSLDDVCEAPTLATAAKPPPRWWLPYGQSLKAVSNAFAPFLNATTYRLMSWMYSGSNMKSLGEVDRLVDNVILADDFDRDHLRGFSAAREAERVDEWEDVEEDSDSTPQFKVEDGWKEASVHIRVPSENTDFKYPSESDAPTFEVKGLHHRRLIEVIKSAFQDTKTSTYNLIPYRLFWNSESSTGEGEGARSPPERVYSEVYNSEAMIEEYEKIQQAHPPSSASPGEPVVENVIAGIMLWSDSTHLAQFGTASLWPIYLFFANQSKYIRCKPTEFAAHHLAYIPSLPDSFQDFYMKTFKRAASSAVLTHCKRELMHAIWDLLLDNEFMEAYEHGIVLRFADGIQRRVFPRFFTYSADYPEKVLLATIRYLASCPCPRCLVPKGQIYGLGTVQDRRNRANIRVDDHPRRYDVESVRSWIFERGLGLASAFIKRIFDPKSWTPTRNAFSTRLSVFGVNFYTMFAPDLLHEFELGVWKAVFIHLLRILHAAGGNVIQELNQRYRMTPTFGRDIIRRFTRNTSGMKKLAARDWEDMLQCAIPVFEGLLPAPYDAVIQDLLFVLATWHACAKLRLHTDSTLSFLDKSTTSLGQMLRKFNSVVCSVFETYDLPTEEAARGRINALLVKKGKAPRSTTKRRRLFNMATYKLHALGDYLAYARWFGPSDNYSTQTGELEHRRVKRFYARTSKHGFVRQIAKQQRREEILRRIADRQKARKAAEVAATAKEKAQAAQQTSSTSSTSSTSGPTAAGSAGTTRLAQDSRSGTSTASPALNFTDSDPLPYTSPDQHHHMSLANRFHVNLYAWLRETEDDPATKNFLPTLQDHLYARLSKMPYSGDENDFTDNDRHRVLILQDRLYRHKVLRVNYTTYDVRRGQDSLNPRTHPDIMVLAHEDNSGDSHPYWFARIIGVYHVNVKLLNSDLSLPSGPPKRMEFLWVRWFGRDPGAPSGWRARRLPRIGFVDATTEAGSPPFGFLDPAQVIRGVHLMPAFAHGRTTELLPPSIARQPDENDEDWQCYYVGIFVDRDMFMRFRGGGVGHRSTQEVFKNVVSDEEDVVEEEFPVAPDASHQPNQPTEPAGVDNEDDTPEEPEGPDEDDEDDEEAEDETNANEPSGGDDEDEEEAAGAEDGEDGVMEDDYGFAPL</sequence>
<dbReference type="PROSITE" id="PS51257">
    <property type="entry name" value="PROKAR_LIPOPROTEIN"/>
    <property type="match status" value="1"/>
</dbReference>
<name>A0A4S4LXT9_9APHY</name>
<dbReference type="Proteomes" id="UP000308730">
    <property type="component" value="Unassembled WGS sequence"/>
</dbReference>